<dbReference type="EMBL" id="JWLZ01000148">
    <property type="protein sequence ID" value="KHT63902.1"/>
    <property type="molecule type" value="Genomic_DNA"/>
</dbReference>
<gene>
    <name evidence="1" type="ORF">RJ45_09370</name>
</gene>
<dbReference type="NCBIfam" id="TIGR02532">
    <property type="entry name" value="IV_pilin_GFxxxE"/>
    <property type="match status" value="1"/>
</dbReference>
<protein>
    <recommendedName>
        <fullName evidence="3">Type IV pilin</fullName>
    </recommendedName>
</protein>
<accession>A0A0B9H4T6</accession>
<name>A0A0B9H4T6_9GAMM</name>
<comment type="caution">
    <text evidence="1">The sequence shown here is derived from an EMBL/GenBank/DDBJ whole genome shotgun (WGS) entry which is preliminary data.</text>
</comment>
<evidence type="ECO:0008006" key="3">
    <source>
        <dbReference type="Google" id="ProtNLM"/>
    </source>
</evidence>
<evidence type="ECO:0000313" key="1">
    <source>
        <dbReference type="EMBL" id="KHT63902.1"/>
    </source>
</evidence>
<dbReference type="RefSeq" id="WP_039460863.1">
    <property type="nucleotide sequence ID" value="NZ_JWLZ01000148.1"/>
</dbReference>
<dbReference type="Proteomes" id="UP000031278">
    <property type="component" value="Unassembled WGS sequence"/>
</dbReference>
<organism evidence="1 2">
    <name type="scientific">Photobacterium gaetbulicola</name>
    <dbReference type="NCBI Taxonomy" id="1295392"/>
    <lineage>
        <taxon>Bacteria</taxon>
        <taxon>Pseudomonadati</taxon>
        <taxon>Pseudomonadota</taxon>
        <taxon>Gammaproteobacteria</taxon>
        <taxon>Vibrionales</taxon>
        <taxon>Vibrionaceae</taxon>
        <taxon>Photobacterium</taxon>
    </lineage>
</organism>
<dbReference type="InterPro" id="IPR016824">
    <property type="entry name" value="Tfp-pilus_assembly_FimT"/>
</dbReference>
<dbReference type="InterPro" id="IPR012902">
    <property type="entry name" value="N_methyl_site"/>
</dbReference>
<dbReference type="SUPFAM" id="SSF54523">
    <property type="entry name" value="Pili subunits"/>
    <property type="match status" value="1"/>
</dbReference>
<evidence type="ECO:0000313" key="2">
    <source>
        <dbReference type="Proteomes" id="UP000031278"/>
    </source>
</evidence>
<reference evidence="1 2" key="1">
    <citation type="submission" date="2014-12" db="EMBL/GenBank/DDBJ databases">
        <title>Genome sequencing of Photobacterium gaetbulicola AD005a.</title>
        <authorList>
            <person name="Adrian T.G.S."/>
            <person name="Chan K.G."/>
        </authorList>
    </citation>
    <scope>NUCLEOTIDE SEQUENCE [LARGE SCALE GENOMIC DNA]</scope>
    <source>
        <strain evidence="1 2">AD005a</strain>
    </source>
</reference>
<dbReference type="Gene3D" id="3.30.700.10">
    <property type="entry name" value="Glycoprotein, Type 4 Pilin"/>
    <property type="match status" value="1"/>
</dbReference>
<proteinExistence type="predicted"/>
<dbReference type="AlphaFoldDB" id="A0A0B9H4T6"/>
<dbReference type="InterPro" id="IPR045584">
    <property type="entry name" value="Pilin-like"/>
</dbReference>
<dbReference type="PIRSF" id="PIRSF024622">
    <property type="entry name" value="Tfp_FimT"/>
    <property type="match status" value="1"/>
</dbReference>
<sequence>MEKGFTMPELLITMIVIGVLAAASIPSFTAIHDRFLMDSMASRSLQLYGIAKSYAVTRQQDIYVHIIGLSATPSQTDSWCLVVSTQSAVGSCGDTDILAIVEGENIGGLTLSRPDNATPLKVASLNGWPETNGNAQQTLLSFHRTEGKAINLKANIVGRFWLCGQDEDQYGYSACA</sequence>
<dbReference type="Pfam" id="PF07963">
    <property type="entry name" value="N_methyl"/>
    <property type="match status" value="1"/>
</dbReference>